<organism evidence="2 3">
    <name type="scientific">Halorhodospira halophila (strain DSM 244 / SL1)</name>
    <name type="common">Ectothiorhodospira halophila (strain DSM 244 / SL1)</name>
    <dbReference type="NCBI Taxonomy" id="349124"/>
    <lineage>
        <taxon>Bacteria</taxon>
        <taxon>Pseudomonadati</taxon>
        <taxon>Pseudomonadota</taxon>
        <taxon>Gammaproteobacteria</taxon>
        <taxon>Chromatiales</taxon>
        <taxon>Ectothiorhodospiraceae</taxon>
        <taxon>Halorhodospira</taxon>
    </lineage>
</organism>
<dbReference type="STRING" id="349124.Hhal_0170"/>
<keyword evidence="1" id="KW-0812">Transmembrane</keyword>
<gene>
    <name evidence="2" type="ordered locus">Hhal_0170</name>
</gene>
<accession>A1WTF2</accession>
<evidence type="ECO:0000313" key="2">
    <source>
        <dbReference type="EMBL" id="ABM60964.1"/>
    </source>
</evidence>
<dbReference type="EMBL" id="CP000544">
    <property type="protein sequence ID" value="ABM60964.1"/>
    <property type="molecule type" value="Genomic_DNA"/>
</dbReference>
<proteinExistence type="predicted"/>
<name>A1WTF2_HALHL</name>
<evidence type="ECO:0000256" key="1">
    <source>
        <dbReference type="SAM" id="Phobius"/>
    </source>
</evidence>
<dbReference type="Pfam" id="PF19661">
    <property type="entry name" value="DUF6164"/>
    <property type="match status" value="1"/>
</dbReference>
<protein>
    <recommendedName>
        <fullName evidence="4">Transmembrane protein</fullName>
    </recommendedName>
</protein>
<keyword evidence="1" id="KW-0472">Membrane</keyword>
<dbReference type="HOGENOM" id="CLU_135697_0_0_6"/>
<sequence length="123" mass="14792">MAKLLLNLRGVPEDEAEEVRSLLDQYHLDYYETPPNRWGITQGGIWLRDTEQYPQAKRLLDEYQRRRFERVRAEYEAMRQRGELETVTQRILREPLRFLIYFLLMAVILAFMTVPFLHLAMSS</sequence>
<keyword evidence="3" id="KW-1185">Reference proteome</keyword>
<dbReference type="OrthoDB" id="5569385at2"/>
<dbReference type="AlphaFoldDB" id="A1WTF2"/>
<reference evidence="2 3" key="2">
    <citation type="journal article" date="2013" name="Stand. Genomic Sci.">
        <title>Complete genome sequence of Halorhodospira halophila SL1.</title>
        <authorList>
            <person name="Challacombe J.F."/>
            <person name="Majid S."/>
            <person name="Deole R."/>
            <person name="Brettin T.S."/>
            <person name="Bruce D."/>
            <person name="Delano S.F."/>
            <person name="Detter J.C."/>
            <person name="Gleasner C.D."/>
            <person name="Han C.S."/>
            <person name="Misra M."/>
            <person name="Reitenga K.G."/>
            <person name="Mikhailova N."/>
            <person name="Woyke T."/>
            <person name="Pitluck S."/>
            <person name="Nolan M."/>
            <person name="Land M.L."/>
            <person name="Saunders E."/>
            <person name="Tapia R."/>
            <person name="Lapidus A."/>
            <person name="Ivanova N."/>
            <person name="Hoff W.D."/>
        </authorList>
    </citation>
    <scope>NUCLEOTIDE SEQUENCE [LARGE SCALE GENOMIC DNA]</scope>
    <source>
        <strain evidence="3">DSM 244 / SL1</strain>
    </source>
</reference>
<evidence type="ECO:0000313" key="3">
    <source>
        <dbReference type="Proteomes" id="UP000000647"/>
    </source>
</evidence>
<dbReference type="RefSeq" id="WP_011812987.1">
    <property type="nucleotide sequence ID" value="NC_008789.1"/>
</dbReference>
<dbReference type="eggNOG" id="ENOG50332TA">
    <property type="taxonomic scope" value="Bacteria"/>
</dbReference>
<reference evidence="3" key="1">
    <citation type="submission" date="2006-12" db="EMBL/GenBank/DDBJ databases">
        <title>Complete sequence of Halorhodospira halophila SL1.</title>
        <authorList>
            <consortium name="US DOE Joint Genome Institute"/>
            <person name="Copeland A."/>
            <person name="Lucas S."/>
            <person name="Lapidus A."/>
            <person name="Barry K."/>
            <person name="Detter J.C."/>
            <person name="Glavina del Rio T."/>
            <person name="Hammon N."/>
            <person name="Israni S."/>
            <person name="Dalin E."/>
            <person name="Tice H."/>
            <person name="Pitluck S."/>
            <person name="Saunders E."/>
            <person name="Brettin T."/>
            <person name="Bruce D."/>
            <person name="Han C."/>
            <person name="Tapia R."/>
            <person name="Schmutz J."/>
            <person name="Larimer F."/>
            <person name="Land M."/>
            <person name="Hauser L."/>
            <person name="Kyrpides N."/>
            <person name="Mikhailova N."/>
            <person name="Hoff W."/>
            <person name="Richardson P."/>
        </authorList>
    </citation>
    <scope>NUCLEOTIDE SEQUENCE [LARGE SCALE GENOMIC DNA]</scope>
    <source>
        <strain evidence="3">DSM 244 / SL1</strain>
    </source>
</reference>
<dbReference type="InterPro" id="IPR046162">
    <property type="entry name" value="DUF6164"/>
</dbReference>
<dbReference type="Proteomes" id="UP000000647">
    <property type="component" value="Chromosome"/>
</dbReference>
<evidence type="ECO:0008006" key="4">
    <source>
        <dbReference type="Google" id="ProtNLM"/>
    </source>
</evidence>
<keyword evidence="1" id="KW-1133">Transmembrane helix</keyword>
<feature type="transmembrane region" description="Helical" evidence="1">
    <location>
        <begin position="98"/>
        <end position="121"/>
    </location>
</feature>
<dbReference type="KEGG" id="hha:Hhal_0170"/>